<dbReference type="EMBL" id="AABVLA010000054">
    <property type="protein sequence ID" value="EAJ1622791.1"/>
    <property type="molecule type" value="Genomic_DNA"/>
</dbReference>
<organism evidence="1 2">
    <name type="scientific">Campylobacter upsaliensis</name>
    <dbReference type="NCBI Taxonomy" id="28080"/>
    <lineage>
        <taxon>Bacteria</taxon>
        <taxon>Pseudomonadati</taxon>
        <taxon>Campylobacterota</taxon>
        <taxon>Epsilonproteobacteria</taxon>
        <taxon>Campylobacterales</taxon>
        <taxon>Campylobacteraceae</taxon>
        <taxon>Campylobacter</taxon>
    </lineage>
</organism>
<sequence length="332" mass="39500">MQHELRFCHLDEVALLQGYIAKEWREDHIFVKSREVLDFQYLDRKNSRYNVLIAYNPQTKEFDGILGFSLLSQYDENIKDEWIFTSIWSVKKAYVSLGLKLYRYLFEFFNIKNTSTAGLSGISIKFSKLFYDKVGKLDHFYIKNDHKKIFKLAIFKQNPPTKKPNFKLNLKKLNFKEFKNSTLKCHFTPQKSKEYFINRYLKHPFYKYEALGVFEEDILKAVFFIRSVKTHKAKALLIVDFIGDVRGNLRTLFVEFLQKRRCEFVSLICHVPKKEYFLKMGFSLPSDDELLPVYYEPFLKQNVAIYFALTSKHKNASFFKGDSDQDRVNKLD</sequence>
<evidence type="ECO:0000313" key="2">
    <source>
        <dbReference type="Proteomes" id="UP000535305"/>
    </source>
</evidence>
<comment type="caution">
    <text evidence="1">The sequence shown here is derived from an EMBL/GenBank/DDBJ whole genome shotgun (WGS) entry which is preliminary data.</text>
</comment>
<evidence type="ECO:0008006" key="3">
    <source>
        <dbReference type="Google" id="ProtNLM"/>
    </source>
</evidence>
<dbReference type="Proteomes" id="UP000535305">
    <property type="component" value="Unassembled WGS sequence"/>
</dbReference>
<protein>
    <recommendedName>
        <fullName evidence="3">GNAT family N-acetyltransferase</fullName>
    </recommendedName>
</protein>
<dbReference type="AlphaFoldDB" id="A0A7U8B633"/>
<proteinExistence type="predicted"/>
<evidence type="ECO:0000313" key="1">
    <source>
        <dbReference type="EMBL" id="EAJ1622791.1"/>
    </source>
</evidence>
<gene>
    <name evidence="1" type="ORF">CT510_09120</name>
</gene>
<name>A0A7U8B633_CAMUP</name>
<accession>A0A7U8B633</accession>
<keyword evidence="2" id="KW-1185">Reference proteome</keyword>
<reference evidence="1 2" key="1">
    <citation type="submission" date="2018-06" db="EMBL/GenBank/DDBJ databases">
        <authorList>
            <consortium name="PulseNet: The National Subtyping Network for Foodborne Disease Surveillance"/>
            <person name="Tarr C.L."/>
            <person name="Trees E."/>
            <person name="Katz L.S."/>
            <person name="Carleton-Romer H.A."/>
            <person name="Stroika S."/>
            <person name="Kucerova Z."/>
            <person name="Roache K.F."/>
            <person name="Sabol A.L."/>
            <person name="Besser J."/>
            <person name="Gerner-Smidt P."/>
        </authorList>
    </citation>
    <scope>NUCLEOTIDE SEQUENCE [LARGE SCALE GENOMIC DNA]</scope>
    <source>
        <strain evidence="1 2">PNUSAC003104</strain>
    </source>
</reference>